<dbReference type="Proteomes" id="UP000011566">
    <property type="component" value="Unassembled WGS sequence"/>
</dbReference>
<keyword evidence="1" id="KW-1133">Transmembrane helix</keyword>
<dbReference type="GO" id="GO:0140359">
    <property type="term" value="F:ABC-type transporter activity"/>
    <property type="evidence" value="ECO:0007669"/>
    <property type="project" value="InterPro"/>
</dbReference>
<dbReference type="eggNOG" id="arCOG02438">
    <property type="taxonomic scope" value="Archaea"/>
</dbReference>
<dbReference type="PANTHER" id="PTHR43471">
    <property type="entry name" value="ABC TRANSPORTER PERMEASE"/>
    <property type="match status" value="1"/>
</dbReference>
<dbReference type="Pfam" id="PF12679">
    <property type="entry name" value="ABC2_membrane_2"/>
    <property type="match status" value="1"/>
</dbReference>
<protein>
    <submittedName>
        <fullName evidence="2">ABC-2 type transporter</fullName>
    </submittedName>
</protein>
<feature type="transmembrane region" description="Helical" evidence="1">
    <location>
        <begin position="114"/>
        <end position="138"/>
    </location>
</feature>
<feature type="transmembrane region" description="Helical" evidence="1">
    <location>
        <begin position="144"/>
        <end position="168"/>
    </location>
</feature>
<dbReference type="PATRIC" id="fig|1132509.6.peg.1080"/>
<keyword evidence="3" id="KW-1185">Reference proteome</keyword>
<dbReference type="EMBL" id="AOMB01000012">
    <property type="protein sequence ID" value="EMA40196.1"/>
    <property type="molecule type" value="Genomic_DNA"/>
</dbReference>
<evidence type="ECO:0000256" key="1">
    <source>
        <dbReference type="SAM" id="Phobius"/>
    </source>
</evidence>
<dbReference type="GO" id="GO:0005886">
    <property type="term" value="C:plasma membrane"/>
    <property type="evidence" value="ECO:0007669"/>
    <property type="project" value="UniProtKB-SubCell"/>
</dbReference>
<keyword evidence="1" id="KW-0812">Transmembrane</keyword>
<proteinExistence type="predicted"/>
<reference evidence="2 3" key="1">
    <citation type="journal article" date="2014" name="PLoS Genet.">
        <title>Phylogenetically driven sequencing of extremely halophilic archaea reveals strategies for static and dynamic osmo-response.</title>
        <authorList>
            <person name="Becker E.A."/>
            <person name="Seitzer P.M."/>
            <person name="Tritt A."/>
            <person name="Larsen D."/>
            <person name="Krusor M."/>
            <person name="Yao A.I."/>
            <person name="Wu D."/>
            <person name="Madern D."/>
            <person name="Eisen J.A."/>
            <person name="Darling A.E."/>
            <person name="Facciotti M.T."/>
        </authorList>
    </citation>
    <scope>NUCLEOTIDE SEQUENCE [LARGE SCALE GENOMIC DNA]</scope>
    <source>
        <strain evidence="2 3">100A6</strain>
    </source>
</reference>
<feature type="transmembrane region" description="Helical" evidence="1">
    <location>
        <begin position="255"/>
        <end position="274"/>
    </location>
</feature>
<dbReference type="RefSeq" id="WP_007691393.1">
    <property type="nucleotide sequence ID" value="NZ_AJRK01000425.1"/>
</dbReference>
<organism evidence="2 3">
    <name type="scientific">Halococcus hamelinensis 100A6</name>
    <dbReference type="NCBI Taxonomy" id="1132509"/>
    <lineage>
        <taxon>Archaea</taxon>
        <taxon>Methanobacteriati</taxon>
        <taxon>Methanobacteriota</taxon>
        <taxon>Stenosarchaea group</taxon>
        <taxon>Halobacteria</taxon>
        <taxon>Halobacteriales</taxon>
        <taxon>Halococcaceae</taxon>
        <taxon>Halococcus</taxon>
    </lineage>
</organism>
<feature type="transmembrane region" description="Helical" evidence="1">
    <location>
        <begin position="57"/>
        <end position="79"/>
    </location>
</feature>
<dbReference type="PANTHER" id="PTHR43471:SF1">
    <property type="entry name" value="ABC TRANSPORTER PERMEASE PROTEIN NOSY-RELATED"/>
    <property type="match status" value="1"/>
</dbReference>
<gene>
    <name evidence="2" type="ORF">C447_04672</name>
</gene>
<comment type="caution">
    <text evidence="2">The sequence shown here is derived from an EMBL/GenBank/DDBJ whole genome shotgun (WGS) entry which is preliminary data.</text>
</comment>
<feature type="transmembrane region" description="Helical" evidence="1">
    <location>
        <begin position="20"/>
        <end position="45"/>
    </location>
</feature>
<sequence>MSSLTVAKKEFQDAIRSRWLIGLTVLFVLFAGGFTLALPSLLGLLVGPTVDTATTNVLLTAMGGSTTLLIPLIGLVVGYKSIVGERDSGSLKLLLGLPHTRRDVVIGKLVGRSAVVAVSTLIGFVVAAVVGVAVYSSFAVGTFLTYTVLAVVLGVVFIAIATGFSAGVRSTTWALLGAGGLYLLFQFVWGFVPVIVRYVINGFSLPSLAQTPNWQLFFSLLNPQTAFNSAAAAVIPSLNGIAAALDSPPIYLQNWVGFVILAAWIVVPVALGYLRFNGTDL</sequence>
<accession>M0M3C4</accession>
<evidence type="ECO:0000313" key="3">
    <source>
        <dbReference type="Proteomes" id="UP000011566"/>
    </source>
</evidence>
<feature type="transmembrane region" description="Helical" evidence="1">
    <location>
        <begin position="180"/>
        <end position="200"/>
    </location>
</feature>
<name>M0M3C4_9EURY</name>
<dbReference type="OrthoDB" id="86287at2157"/>
<keyword evidence="1" id="KW-0472">Membrane</keyword>
<dbReference type="AlphaFoldDB" id="M0M3C4"/>
<evidence type="ECO:0000313" key="2">
    <source>
        <dbReference type="EMBL" id="EMA40196.1"/>
    </source>
</evidence>